<dbReference type="RefSeq" id="WP_152212814.1">
    <property type="nucleotide sequence ID" value="NZ_WFLN01000006.1"/>
</dbReference>
<protein>
    <recommendedName>
        <fullName evidence="3">NADH:flavin oxidoreductase/NADH oxidase N-terminal domain-containing protein</fullName>
    </recommendedName>
</protein>
<dbReference type="AlphaFoldDB" id="A0A833JDR3"/>
<evidence type="ECO:0000256" key="1">
    <source>
        <dbReference type="ARBA" id="ARBA00022630"/>
    </source>
</evidence>
<keyword evidence="5" id="KW-1185">Reference proteome</keyword>
<evidence type="ECO:0000256" key="2">
    <source>
        <dbReference type="ARBA" id="ARBA00023002"/>
    </source>
</evidence>
<dbReference type="GO" id="GO:0016491">
    <property type="term" value="F:oxidoreductase activity"/>
    <property type="evidence" value="ECO:0007669"/>
    <property type="project" value="UniProtKB-KW"/>
</dbReference>
<gene>
    <name evidence="4" type="ORF">GCL57_07890</name>
</gene>
<sequence length="163" mass="18259">MQWLVKRAKGGFGIIINCAVHVCQSVQGWINELGIYDDLHLPGLKRLSETLKTYENLNIIQIFHGAARSARALTGKQPMSASIYKIDNQNFEEPREMSHKDISDILNKFAAATESAYKAGFDGVEIHEANGYILTQFLSTQSNLRKTSIVEALKTELVLFEKS</sequence>
<keyword evidence="1" id="KW-0285">Flavoprotein</keyword>
<dbReference type="InterPro" id="IPR001155">
    <property type="entry name" value="OxRdtase_FMN_N"/>
</dbReference>
<dbReference type="GO" id="GO:0010181">
    <property type="term" value="F:FMN binding"/>
    <property type="evidence" value="ECO:0007669"/>
    <property type="project" value="InterPro"/>
</dbReference>
<dbReference type="PANTHER" id="PTHR43656">
    <property type="entry name" value="BINDING OXIDOREDUCTASE, PUTATIVE (AFU_ORTHOLOGUE AFUA_2G08260)-RELATED"/>
    <property type="match status" value="1"/>
</dbReference>
<accession>A0A833JDR3</accession>
<dbReference type="Pfam" id="PF00724">
    <property type="entry name" value="Oxidored_FMN"/>
    <property type="match status" value="1"/>
</dbReference>
<evidence type="ECO:0000313" key="5">
    <source>
        <dbReference type="Proteomes" id="UP000442694"/>
    </source>
</evidence>
<evidence type="ECO:0000259" key="3">
    <source>
        <dbReference type="Pfam" id="PF00724"/>
    </source>
</evidence>
<dbReference type="PANTHER" id="PTHR43656:SF2">
    <property type="entry name" value="BINDING OXIDOREDUCTASE, PUTATIVE (AFU_ORTHOLOGUE AFUA_2G08260)-RELATED"/>
    <property type="match status" value="1"/>
</dbReference>
<evidence type="ECO:0000313" key="4">
    <source>
        <dbReference type="EMBL" id="KAB8030887.1"/>
    </source>
</evidence>
<feature type="domain" description="NADH:flavin oxidoreductase/NADH oxidase N-terminal" evidence="3">
    <location>
        <begin position="3"/>
        <end position="145"/>
    </location>
</feature>
<dbReference type="InterPro" id="IPR013785">
    <property type="entry name" value="Aldolase_TIM"/>
</dbReference>
<dbReference type="EMBL" id="WFLN01000006">
    <property type="protein sequence ID" value="KAB8030887.1"/>
    <property type="molecule type" value="Genomic_DNA"/>
</dbReference>
<dbReference type="Gene3D" id="3.20.20.70">
    <property type="entry name" value="Aldolase class I"/>
    <property type="match status" value="1"/>
</dbReference>
<dbReference type="InterPro" id="IPR051799">
    <property type="entry name" value="NADH_flavin_oxidoreductase"/>
</dbReference>
<proteinExistence type="predicted"/>
<keyword evidence="2" id="KW-0560">Oxidoreductase</keyword>
<dbReference type="SUPFAM" id="SSF51395">
    <property type="entry name" value="FMN-linked oxidoreductases"/>
    <property type="match status" value="1"/>
</dbReference>
<name>A0A833JDR3_9BACT</name>
<reference evidence="4 5" key="1">
    <citation type="submission" date="2019-10" db="EMBL/GenBank/DDBJ databases">
        <title>New genus of Silvanigrellaceae.</title>
        <authorList>
            <person name="Pitt A."/>
            <person name="Hahn M.W."/>
        </authorList>
    </citation>
    <scope>NUCLEOTIDE SEQUENCE [LARGE SCALE GENOMIC DNA]</scope>
    <source>
        <strain evidence="4 5">33A1-SZDP</strain>
    </source>
</reference>
<comment type="caution">
    <text evidence="4">The sequence shown here is derived from an EMBL/GenBank/DDBJ whole genome shotgun (WGS) entry which is preliminary data.</text>
</comment>
<dbReference type="Proteomes" id="UP000442694">
    <property type="component" value="Unassembled WGS sequence"/>
</dbReference>
<organism evidence="4 5">
    <name type="scientific">Fluviispira multicolorata</name>
    <dbReference type="NCBI Taxonomy" id="2654512"/>
    <lineage>
        <taxon>Bacteria</taxon>
        <taxon>Pseudomonadati</taxon>
        <taxon>Bdellovibrionota</taxon>
        <taxon>Oligoflexia</taxon>
        <taxon>Silvanigrellales</taxon>
        <taxon>Silvanigrellaceae</taxon>
        <taxon>Fluviispira</taxon>
    </lineage>
</organism>